<dbReference type="InterPro" id="IPR050922">
    <property type="entry name" value="LytR/CpsA/Psr_CW_biosynth"/>
</dbReference>
<reference evidence="4 5" key="1">
    <citation type="submission" date="2023-07" db="EMBL/GenBank/DDBJ databases">
        <title>Protaetiibacter sp. nov WY-16 isolated from soil.</title>
        <authorList>
            <person name="Liu B."/>
            <person name="Wan Y."/>
        </authorList>
    </citation>
    <scope>NUCLEOTIDE SEQUENCE [LARGE SCALE GENOMIC DNA]</scope>
    <source>
        <strain evidence="4 5">WY-16</strain>
    </source>
</reference>
<keyword evidence="2" id="KW-0812">Transmembrane</keyword>
<dbReference type="Pfam" id="PF03816">
    <property type="entry name" value="LytR_cpsA_psr"/>
    <property type="match status" value="1"/>
</dbReference>
<organism evidence="4 5">
    <name type="scientific">Antiquaquibacter soli</name>
    <dbReference type="NCBI Taxonomy" id="3064523"/>
    <lineage>
        <taxon>Bacteria</taxon>
        <taxon>Bacillati</taxon>
        <taxon>Actinomycetota</taxon>
        <taxon>Actinomycetes</taxon>
        <taxon>Micrococcales</taxon>
        <taxon>Microbacteriaceae</taxon>
        <taxon>Antiquaquibacter</taxon>
    </lineage>
</organism>
<comment type="similarity">
    <text evidence="1">Belongs to the LytR/CpsA/Psr (LCP) family.</text>
</comment>
<name>A0ABT9BMV2_9MICO</name>
<keyword evidence="2" id="KW-1133">Transmembrane helix</keyword>
<evidence type="ECO:0000256" key="1">
    <source>
        <dbReference type="ARBA" id="ARBA00006068"/>
    </source>
</evidence>
<feature type="transmembrane region" description="Helical" evidence="2">
    <location>
        <begin position="65"/>
        <end position="84"/>
    </location>
</feature>
<protein>
    <submittedName>
        <fullName evidence="4">LCP family protein</fullName>
    </submittedName>
</protein>
<sequence>MTKRAWWLVGLNILIPGSAQLLAGSRRLGRFGVGATFVLWAVVAVAILVWFVWPTALLTVVTFSASLWILAAALVFYAALWVVLTLDTLRLVRLVRTTPSARGWIAGLATISLVLFSGGAGYAAFLASTAGGFVSDVFVVAPPKEPVDGRYNFMLLGVDSGPDREGLRPDSITVVSVDATTGAATMIGIPRNLENVPFPEDSPLYAKYPNGYGADDGCEVDVCYINSVYTEVTLTSPEMYPNATAEGSDPGIEAVRDAVEGVTGLTIQYYALIEMQGFIDLVDALGGVDVTVETAVPIHTDDTFTEVAEWIGPGVVHLDGYHALWYARSRHDTTDYDRMQRQHQLQQAIIEQFSPANVLSKFQAVAAAGARLVETDIPQSALGYFVDLAGKTRELPIAQLELTPVNDVDPEYPDYPYIHQLVADATAPIEVEETPAG</sequence>
<dbReference type="Proteomes" id="UP001241072">
    <property type="component" value="Unassembled WGS sequence"/>
</dbReference>
<dbReference type="NCBIfam" id="TIGR00350">
    <property type="entry name" value="lytR_cpsA_psr"/>
    <property type="match status" value="1"/>
</dbReference>
<dbReference type="InterPro" id="IPR004474">
    <property type="entry name" value="LytR_CpsA_psr"/>
</dbReference>
<accession>A0ABT9BMV2</accession>
<dbReference type="EMBL" id="JAUQUB010000001">
    <property type="protein sequence ID" value="MDO7881111.1"/>
    <property type="molecule type" value="Genomic_DNA"/>
</dbReference>
<proteinExistence type="inferred from homology"/>
<feature type="transmembrane region" description="Helical" evidence="2">
    <location>
        <begin position="104"/>
        <end position="125"/>
    </location>
</feature>
<evidence type="ECO:0000259" key="3">
    <source>
        <dbReference type="Pfam" id="PF03816"/>
    </source>
</evidence>
<comment type="caution">
    <text evidence="4">The sequence shown here is derived from an EMBL/GenBank/DDBJ whole genome shotgun (WGS) entry which is preliminary data.</text>
</comment>
<keyword evidence="5" id="KW-1185">Reference proteome</keyword>
<gene>
    <name evidence="4" type="ORF">Q5716_02610</name>
</gene>
<evidence type="ECO:0000313" key="5">
    <source>
        <dbReference type="Proteomes" id="UP001241072"/>
    </source>
</evidence>
<dbReference type="PANTHER" id="PTHR33392:SF6">
    <property type="entry name" value="POLYISOPRENYL-TEICHOIC ACID--PEPTIDOGLYCAN TEICHOIC ACID TRANSFERASE TAGU"/>
    <property type="match status" value="1"/>
</dbReference>
<keyword evidence="2" id="KW-0472">Membrane</keyword>
<feature type="transmembrane region" description="Helical" evidence="2">
    <location>
        <begin position="31"/>
        <end position="53"/>
    </location>
</feature>
<feature type="domain" description="Cell envelope-related transcriptional attenuator" evidence="3">
    <location>
        <begin position="168"/>
        <end position="353"/>
    </location>
</feature>
<feature type="transmembrane region" description="Helical" evidence="2">
    <location>
        <begin position="6"/>
        <end position="24"/>
    </location>
</feature>
<evidence type="ECO:0000256" key="2">
    <source>
        <dbReference type="SAM" id="Phobius"/>
    </source>
</evidence>
<evidence type="ECO:0000313" key="4">
    <source>
        <dbReference type="EMBL" id="MDO7881111.1"/>
    </source>
</evidence>
<dbReference type="PANTHER" id="PTHR33392">
    <property type="entry name" value="POLYISOPRENYL-TEICHOIC ACID--PEPTIDOGLYCAN TEICHOIC ACID TRANSFERASE TAGU"/>
    <property type="match status" value="1"/>
</dbReference>
<dbReference type="Gene3D" id="3.40.630.190">
    <property type="entry name" value="LCP protein"/>
    <property type="match status" value="1"/>
</dbReference>